<accession>A0A3N2B9G0</accession>
<dbReference type="GO" id="GO:0005886">
    <property type="term" value="C:plasma membrane"/>
    <property type="evidence" value="ECO:0007669"/>
    <property type="project" value="UniProtKB-SubCell"/>
</dbReference>
<keyword evidence="3 6" id="KW-0812">Transmembrane</keyword>
<dbReference type="PANTHER" id="PTHR33545:SF5">
    <property type="entry name" value="UPF0750 MEMBRANE PROTEIN YITT"/>
    <property type="match status" value="1"/>
</dbReference>
<comment type="subcellular location">
    <subcellularLocation>
        <location evidence="1">Cell membrane</location>
        <topology evidence="1">Multi-pass membrane protein</topology>
    </subcellularLocation>
</comment>
<dbReference type="AlphaFoldDB" id="A0A3N2B9G0"/>
<evidence type="ECO:0000313" key="8">
    <source>
        <dbReference type="Proteomes" id="UP000280668"/>
    </source>
</evidence>
<reference evidence="7 8" key="1">
    <citation type="submission" date="2018-11" db="EMBL/GenBank/DDBJ databases">
        <title>Sequencing the genomes of 1000 actinobacteria strains.</title>
        <authorList>
            <person name="Klenk H.-P."/>
        </authorList>
    </citation>
    <scope>NUCLEOTIDE SEQUENCE [LARGE SCALE GENOMIC DNA]</scope>
    <source>
        <strain evidence="7 8">DSM 11294</strain>
    </source>
</reference>
<dbReference type="EMBL" id="RKHK01000001">
    <property type="protein sequence ID" value="ROR71890.1"/>
    <property type="molecule type" value="Genomic_DNA"/>
</dbReference>
<proteinExistence type="predicted"/>
<evidence type="ECO:0000256" key="2">
    <source>
        <dbReference type="ARBA" id="ARBA00022475"/>
    </source>
</evidence>
<organism evidence="7 8">
    <name type="scientific">Bogoriella caseilytica</name>
    <dbReference type="NCBI Taxonomy" id="56055"/>
    <lineage>
        <taxon>Bacteria</taxon>
        <taxon>Bacillati</taxon>
        <taxon>Actinomycetota</taxon>
        <taxon>Actinomycetes</taxon>
        <taxon>Micrococcales</taxon>
        <taxon>Bogoriellaceae</taxon>
        <taxon>Bogoriella</taxon>
    </lineage>
</organism>
<feature type="transmembrane region" description="Helical" evidence="6">
    <location>
        <begin position="140"/>
        <end position="169"/>
    </location>
</feature>
<sequence length="179" mass="19242">MASFGLYLLSLTGTVTGGTAGLALLISYATSLPVGPLFFVINLPFMAVAVWLKGWRFTLRSLACIGAVAALERLHVWAMPELEMEPIYGAFTGNLLVGVALLIIFRHGASLGGFNVMAILAQERWRWNAGYVQMSMDASVVLLSIFVVAWQNVVISVVGAVLLSMVIALNHRPGRYTGG</sequence>
<feature type="transmembrane region" description="Helical" evidence="6">
    <location>
        <begin position="7"/>
        <end position="28"/>
    </location>
</feature>
<dbReference type="Pfam" id="PF02588">
    <property type="entry name" value="YitT_membrane"/>
    <property type="match status" value="1"/>
</dbReference>
<dbReference type="InterPro" id="IPR051461">
    <property type="entry name" value="UPF0750_membrane"/>
</dbReference>
<keyword evidence="5 6" id="KW-0472">Membrane</keyword>
<name>A0A3N2B9G0_9MICO</name>
<dbReference type="PANTHER" id="PTHR33545">
    <property type="entry name" value="UPF0750 MEMBRANE PROTEIN YITT-RELATED"/>
    <property type="match status" value="1"/>
</dbReference>
<comment type="caution">
    <text evidence="7">The sequence shown here is derived from an EMBL/GenBank/DDBJ whole genome shotgun (WGS) entry which is preliminary data.</text>
</comment>
<keyword evidence="4 6" id="KW-1133">Transmembrane helix</keyword>
<keyword evidence="2" id="KW-1003">Cell membrane</keyword>
<protein>
    <submittedName>
        <fullName evidence="7">Putative 5xTM membrane YitT family protein</fullName>
    </submittedName>
</protein>
<dbReference type="InterPro" id="IPR003740">
    <property type="entry name" value="YitT"/>
</dbReference>
<evidence type="ECO:0000256" key="5">
    <source>
        <dbReference type="ARBA" id="ARBA00023136"/>
    </source>
</evidence>
<evidence type="ECO:0000313" key="7">
    <source>
        <dbReference type="EMBL" id="ROR71890.1"/>
    </source>
</evidence>
<evidence type="ECO:0000256" key="3">
    <source>
        <dbReference type="ARBA" id="ARBA00022692"/>
    </source>
</evidence>
<dbReference type="Proteomes" id="UP000280668">
    <property type="component" value="Unassembled WGS sequence"/>
</dbReference>
<evidence type="ECO:0000256" key="6">
    <source>
        <dbReference type="SAM" id="Phobius"/>
    </source>
</evidence>
<gene>
    <name evidence="7" type="ORF">EDD31_0229</name>
</gene>
<evidence type="ECO:0000256" key="1">
    <source>
        <dbReference type="ARBA" id="ARBA00004651"/>
    </source>
</evidence>
<feature type="transmembrane region" description="Helical" evidence="6">
    <location>
        <begin position="96"/>
        <end position="120"/>
    </location>
</feature>
<feature type="transmembrane region" description="Helical" evidence="6">
    <location>
        <begin position="34"/>
        <end position="52"/>
    </location>
</feature>
<evidence type="ECO:0000256" key="4">
    <source>
        <dbReference type="ARBA" id="ARBA00022989"/>
    </source>
</evidence>
<keyword evidence="8" id="KW-1185">Reference proteome</keyword>